<dbReference type="Proteomes" id="UP000054632">
    <property type="component" value="Unassembled WGS sequence"/>
</dbReference>
<comment type="caution">
    <text evidence="1">The sequence shown here is derived from an EMBL/GenBank/DDBJ whole genome shotgun (WGS) entry which is preliminary data.</text>
</comment>
<name>A0A0V1BEP1_TRIPS</name>
<evidence type="ECO:0000313" key="1">
    <source>
        <dbReference type="EMBL" id="KRY35361.1"/>
    </source>
</evidence>
<protein>
    <submittedName>
        <fullName evidence="1">Uncharacterized protein</fullName>
    </submittedName>
</protein>
<dbReference type="EMBL" id="JYDR01005033">
    <property type="protein sequence ID" value="KRY35361.1"/>
    <property type="molecule type" value="Genomic_DNA"/>
</dbReference>
<gene>
    <name evidence="1" type="ORF">T4A_5654</name>
</gene>
<reference evidence="1 2" key="1">
    <citation type="submission" date="2015-01" db="EMBL/GenBank/DDBJ databases">
        <title>Evolution of Trichinella species and genotypes.</title>
        <authorList>
            <person name="Korhonen P.K."/>
            <person name="Edoardo P."/>
            <person name="Giuseppe L.R."/>
            <person name="Gasser R.B."/>
        </authorList>
    </citation>
    <scope>NUCLEOTIDE SEQUENCE [LARGE SCALE GENOMIC DNA]</scope>
    <source>
        <strain evidence="1">ISS13</strain>
    </source>
</reference>
<proteinExistence type="predicted"/>
<dbReference type="AlphaFoldDB" id="A0A0V1BEP1"/>
<organism evidence="1 2">
    <name type="scientific">Trichinella pseudospiralis</name>
    <name type="common">Parasitic roundworm</name>
    <dbReference type="NCBI Taxonomy" id="6337"/>
    <lineage>
        <taxon>Eukaryota</taxon>
        <taxon>Metazoa</taxon>
        <taxon>Ecdysozoa</taxon>
        <taxon>Nematoda</taxon>
        <taxon>Enoplea</taxon>
        <taxon>Dorylaimia</taxon>
        <taxon>Trichinellida</taxon>
        <taxon>Trichinellidae</taxon>
        <taxon>Trichinella</taxon>
    </lineage>
</organism>
<sequence length="32" mass="3747">MYLIVRTGFAPKYNRGTLARLGRYNESLHVFC</sequence>
<evidence type="ECO:0000313" key="2">
    <source>
        <dbReference type="Proteomes" id="UP000054632"/>
    </source>
</evidence>
<accession>A0A0V1BEP1</accession>